<dbReference type="PANTHER" id="PTHR34741">
    <property type="entry name" value="IMAP FAMILY MEMBER 1, PUTATIVE-RELATED"/>
    <property type="match status" value="1"/>
</dbReference>
<feature type="transmembrane region" description="Helical" evidence="1">
    <location>
        <begin position="74"/>
        <end position="93"/>
    </location>
</feature>
<feature type="transmembrane region" description="Helical" evidence="1">
    <location>
        <begin position="130"/>
        <end position="150"/>
    </location>
</feature>
<dbReference type="EMBL" id="CACTIH010007246">
    <property type="protein sequence ID" value="CAA3005507.1"/>
    <property type="molecule type" value="Genomic_DNA"/>
</dbReference>
<name>A0A8S0TIK2_OLEEU</name>
<keyword evidence="1" id="KW-1133">Transmembrane helix</keyword>
<reference evidence="2 3" key="1">
    <citation type="submission" date="2019-12" db="EMBL/GenBank/DDBJ databases">
        <authorList>
            <person name="Alioto T."/>
            <person name="Alioto T."/>
            <person name="Gomez Garrido J."/>
        </authorList>
    </citation>
    <scope>NUCLEOTIDE SEQUENCE [LARGE SCALE GENOMIC DNA]</scope>
</reference>
<evidence type="ECO:0000256" key="1">
    <source>
        <dbReference type="SAM" id="Phobius"/>
    </source>
</evidence>
<accession>A0A8S0TIK2</accession>
<dbReference type="Gramene" id="OE9A086854T1">
    <property type="protein sequence ID" value="OE9A086854C1"/>
    <property type="gene ID" value="OE9A086854"/>
</dbReference>
<gene>
    <name evidence="2" type="ORF">OLEA9_A086854</name>
</gene>
<organism evidence="2 3">
    <name type="scientific">Olea europaea subsp. europaea</name>
    <dbReference type="NCBI Taxonomy" id="158383"/>
    <lineage>
        <taxon>Eukaryota</taxon>
        <taxon>Viridiplantae</taxon>
        <taxon>Streptophyta</taxon>
        <taxon>Embryophyta</taxon>
        <taxon>Tracheophyta</taxon>
        <taxon>Spermatophyta</taxon>
        <taxon>Magnoliopsida</taxon>
        <taxon>eudicotyledons</taxon>
        <taxon>Gunneridae</taxon>
        <taxon>Pentapetalae</taxon>
        <taxon>asterids</taxon>
        <taxon>lamiids</taxon>
        <taxon>Lamiales</taxon>
        <taxon>Oleaceae</taxon>
        <taxon>Oleeae</taxon>
        <taxon>Olea</taxon>
    </lineage>
</organism>
<sequence length="151" mass="17417">MEVVKKWIQGAKSKLRNFYPRSPPPKVQDPPPPMLASNDNQNPLKNFDWTGPIISFCFTAAVGIAMLPPSQRETLPMIFFCVLVILAFSFMWVRKYVQSRYPNWAKRMELAGILCTSTVFFLGISMRFSLILKIFSWFIYILCLIVVILCN</sequence>
<keyword evidence="1" id="KW-0812">Transmembrane</keyword>
<keyword evidence="3" id="KW-1185">Reference proteome</keyword>
<evidence type="ECO:0000313" key="3">
    <source>
        <dbReference type="Proteomes" id="UP000594638"/>
    </source>
</evidence>
<dbReference type="OrthoDB" id="1745749at2759"/>
<evidence type="ECO:0000313" key="2">
    <source>
        <dbReference type="EMBL" id="CAA3005507.1"/>
    </source>
</evidence>
<feature type="transmembrane region" description="Helical" evidence="1">
    <location>
        <begin position="105"/>
        <end position="124"/>
    </location>
</feature>
<protein>
    <submittedName>
        <fullName evidence="2">Uncharacterized protein</fullName>
    </submittedName>
</protein>
<dbReference type="AlphaFoldDB" id="A0A8S0TIK2"/>
<comment type="caution">
    <text evidence="2">The sequence shown here is derived from an EMBL/GenBank/DDBJ whole genome shotgun (WGS) entry which is preliminary data.</text>
</comment>
<keyword evidence="1" id="KW-0472">Membrane</keyword>
<dbReference type="PANTHER" id="PTHR34741:SF2">
    <property type="entry name" value="VESICLE TRANSPORT PROTEIN"/>
    <property type="match status" value="1"/>
</dbReference>
<proteinExistence type="predicted"/>
<feature type="transmembrane region" description="Helical" evidence="1">
    <location>
        <begin position="49"/>
        <end position="68"/>
    </location>
</feature>
<dbReference type="Proteomes" id="UP000594638">
    <property type="component" value="Unassembled WGS sequence"/>
</dbReference>